<evidence type="ECO:0000313" key="2">
    <source>
        <dbReference type="Proteomes" id="UP000789595"/>
    </source>
</evidence>
<comment type="caution">
    <text evidence="1">The sequence shown here is derived from an EMBL/GenBank/DDBJ whole genome shotgun (WGS) entry which is preliminary data.</text>
</comment>
<protein>
    <submittedName>
        <fullName evidence="1">Uncharacterized protein</fullName>
    </submittedName>
</protein>
<sequence>MLARAAQTCARRGAPRVAARAASSAARQRARAPRVLAGAAAGLGLGWAAVHRPGAAPARCEAAIADEPAAEAAAAEAAVQAAALAARNRAWRDALREALAHWASFLSLCLATFVATAVERVALASQVQQLVALPGQVGLDDALRHVAAIFGIKAVHLLAEAVKGLVAGRLGAALERRGRARWLAARQKAGGAEGADDAQLAAGPKLLVVDAAPRVVVEGTFGVVGAAGALRASPFQAVYFVAHEALLGQVVGAVAAALAAARDARQADDDAARAAWAAAATTGAGEPPDDAHLRATAVALGDAQLAFERAVDASQLAVLASYVVTSTCFVERRFLGADAEKYQKVMGFAGGAMQAAQEIGSCAEALGRGTDLMVKLHALEDAGAVDALAASPYFGGALGKR</sequence>
<organism evidence="1 2">
    <name type="scientific">Pelagomonas calceolata</name>
    <dbReference type="NCBI Taxonomy" id="35677"/>
    <lineage>
        <taxon>Eukaryota</taxon>
        <taxon>Sar</taxon>
        <taxon>Stramenopiles</taxon>
        <taxon>Ochrophyta</taxon>
        <taxon>Pelagophyceae</taxon>
        <taxon>Pelagomonadales</taxon>
        <taxon>Pelagomonadaceae</taxon>
        <taxon>Pelagomonas</taxon>
    </lineage>
</organism>
<accession>A0A8J2X741</accession>
<name>A0A8J2X741_9STRA</name>
<dbReference type="AlphaFoldDB" id="A0A8J2X741"/>
<dbReference type="EMBL" id="CAKKNE010000006">
    <property type="protein sequence ID" value="CAH0379261.1"/>
    <property type="molecule type" value="Genomic_DNA"/>
</dbReference>
<dbReference type="Proteomes" id="UP000789595">
    <property type="component" value="Unassembled WGS sequence"/>
</dbReference>
<evidence type="ECO:0000313" key="1">
    <source>
        <dbReference type="EMBL" id="CAH0379261.1"/>
    </source>
</evidence>
<keyword evidence="2" id="KW-1185">Reference proteome</keyword>
<gene>
    <name evidence="1" type="ORF">PECAL_6P08710</name>
</gene>
<reference evidence="1" key="1">
    <citation type="submission" date="2021-11" db="EMBL/GenBank/DDBJ databases">
        <authorList>
            <consortium name="Genoscope - CEA"/>
            <person name="William W."/>
        </authorList>
    </citation>
    <scope>NUCLEOTIDE SEQUENCE</scope>
</reference>
<proteinExistence type="predicted"/>
<dbReference type="OrthoDB" id="10667515at2759"/>